<comment type="caution">
    <text evidence="1">The sequence shown here is derived from an EMBL/GenBank/DDBJ whole genome shotgun (WGS) entry which is preliminary data.</text>
</comment>
<proteinExistence type="predicted"/>
<keyword evidence="2" id="KW-1185">Reference proteome</keyword>
<sequence length="184" mass="20014">MLTTLVTAALTIVATLLGAIVSGRFQERAAERQVRVTHGETIRRDRLEVVTALACAASDHRRALWMRSDAVLKGAGTDRIETLRGESHMTRSAVTRPLVALRVLIEDPAVRAAADRMITLTYAIRQAIPAATADTDREAAKQRLTEAREAAKVAHDTFVDTAARYLSPAMPTAAPHPTPEEPTR</sequence>
<dbReference type="AlphaFoldDB" id="A0A4V2JIK8"/>
<dbReference type="RefSeq" id="WP_131123611.1">
    <property type="nucleotide sequence ID" value="NZ_SIXH01000110.1"/>
</dbReference>
<dbReference type="Proteomes" id="UP000292452">
    <property type="component" value="Unassembled WGS sequence"/>
</dbReference>
<name>A0A4V2JIK8_STRKA</name>
<protein>
    <recommendedName>
        <fullName evidence="3">PRL2-23</fullName>
    </recommendedName>
</protein>
<organism evidence="1 2">
    <name type="scientific">Streptomyces kasugaensis</name>
    <dbReference type="NCBI Taxonomy" id="1946"/>
    <lineage>
        <taxon>Bacteria</taxon>
        <taxon>Bacillati</taxon>
        <taxon>Actinomycetota</taxon>
        <taxon>Actinomycetes</taxon>
        <taxon>Kitasatosporales</taxon>
        <taxon>Streptomycetaceae</taxon>
        <taxon>Streptomyces</taxon>
    </lineage>
</organism>
<gene>
    <name evidence="1" type="ORF">EYS09_15030</name>
</gene>
<dbReference type="EMBL" id="SIXH01000110">
    <property type="protein sequence ID" value="TBO58891.1"/>
    <property type="molecule type" value="Genomic_DNA"/>
</dbReference>
<evidence type="ECO:0000313" key="1">
    <source>
        <dbReference type="EMBL" id="TBO58891.1"/>
    </source>
</evidence>
<evidence type="ECO:0000313" key="2">
    <source>
        <dbReference type="Proteomes" id="UP000292452"/>
    </source>
</evidence>
<accession>A0A4V2JIK8</accession>
<evidence type="ECO:0008006" key="3">
    <source>
        <dbReference type="Google" id="ProtNLM"/>
    </source>
</evidence>
<reference evidence="1 2" key="1">
    <citation type="submission" date="2019-02" db="EMBL/GenBank/DDBJ databases">
        <title>Draft Genome Sequence of Streptomyces sp. AM-2504, identified by 16S rRNA comparative analysis as a Streptomyces Kasugaensis strain.</title>
        <authorList>
            <person name="Napolioni V."/>
            <person name="Giuliodori A.M."/>
            <person name="Spurio R."/>
            <person name="Fabbretti A."/>
        </authorList>
    </citation>
    <scope>NUCLEOTIDE SEQUENCE [LARGE SCALE GENOMIC DNA]</scope>
    <source>
        <strain evidence="1 2">AM-2504</strain>
    </source>
</reference>